<sequence length="162" mass="18116">MANNDLLIKLYEMDFDQLLVSNSISPDIVVRKPIGTDRRLLIEWAQQHYPDVWLSEIETALANRPCSCYIAQQHASIVGFACYDATALGYFGPLGVTEAAKGQGVGRRLTLNCLQEMHLKGYGYAIVGMPSSSDFYRRIAPIIEIPDSDPGLYRMTKPLMKD</sequence>
<dbReference type="Proteomes" id="UP000094849">
    <property type="component" value="Unassembled WGS sequence"/>
</dbReference>
<dbReference type="Gene3D" id="3.40.630.30">
    <property type="match status" value="1"/>
</dbReference>
<organism evidence="2 3">
    <name type="scientific">Candidatus Thiodiazotropha endoloripes</name>
    <dbReference type="NCBI Taxonomy" id="1818881"/>
    <lineage>
        <taxon>Bacteria</taxon>
        <taxon>Pseudomonadati</taxon>
        <taxon>Pseudomonadota</taxon>
        <taxon>Gammaproteobacteria</taxon>
        <taxon>Chromatiales</taxon>
        <taxon>Sedimenticolaceae</taxon>
        <taxon>Candidatus Thiodiazotropha</taxon>
    </lineage>
</organism>
<proteinExistence type="predicted"/>
<dbReference type="EMBL" id="LVJZ01000003">
    <property type="protein sequence ID" value="ODB97888.1"/>
    <property type="molecule type" value="Genomic_DNA"/>
</dbReference>
<name>A0A1E2UT19_9GAMM</name>
<dbReference type="Pfam" id="PF00583">
    <property type="entry name" value="Acetyltransf_1"/>
    <property type="match status" value="1"/>
</dbReference>
<evidence type="ECO:0000259" key="1">
    <source>
        <dbReference type="PROSITE" id="PS51186"/>
    </source>
</evidence>
<reference evidence="2 3" key="1">
    <citation type="submission" date="2016-03" db="EMBL/GenBank/DDBJ databases">
        <title>Chemosynthetic sulphur-oxidizing symbionts of marine invertebrate animals are capable of nitrogen fixation.</title>
        <authorList>
            <person name="Petersen J.M."/>
            <person name="Kemper A."/>
            <person name="Gruber-Vodicka H."/>
            <person name="Cardini U."/>
            <person name="Geest Mvander."/>
            <person name="Kleiner M."/>
            <person name="Bulgheresi S."/>
            <person name="Fussmann M."/>
            <person name="Herbold C."/>
            <person name="Seah B.K.B."/>
            <person name="Antony C.Paul."/>
            <person name="Liu D."/>
            <person name="Belitz A."/>
            <person name="Weber M."/>
        </authorList>
    </citation>
    <scope>NUCLEOTIDE SEQUENCE [LARGE SCALE GENOMIC DNA]</scope>
    <source>
        <strain evidence="2">G_D</strain>
    </source>
</reference>
<dbReference type="InterPro" id="IPR016181">
    <property type="entry name" value="Acyl_CoA_acyltransferase"/>
</dbReference>
<dbReference type="RefSeq" id="WP_069005865.1">
    <property type="nucleotide sequence ID" value="NZ_LVJW01000003.1"/>
</dbReference>
<feature type="domain" description="N-acetyltransferase" evidence="1">
    <location>
        <begin position="28"/>
        <end position="160"/>
    </location>
</feature>
<evidence type="ECO:0000313" key="3">
    <source>
        <dbReference type="Proteomes" id="UP000094849"/>
    </source>
</evidence>
<gene>
    <name evidence="2" type="ORF">A3196_14660</name>
</gene>
<evidence type="ECO:0000313" key="2">
    <source>
        <dbReference type="EMBL" id="ODB97888.1"/>
    </source>
</evidence>
<dbReference type="CDD" id="cd04301">
    <property type="entry name" value="NAT_SF"/>
    <property type="match status" value="1"/>
</dbReference>
<dbReference type="InterPro" id="IPR000182">
    <property type="entry name" value="GNAT_dom"/>
</dbReference>
<dbReference type="GO" id="GO:0016747">
    <property type="term" value="F:acyltransferase activity, transferring groups other than amino-acyl groups"/>
    <property type="evidence" value="ECO:0007669"/>
    <property type="project" value="InterPro"/>
</dbReference>
<comment type="caution">
    <text evidence="2">The sequence shown here is derived from an EMBL/GenBank/DDBJ whole genome shotgun (WGS) entry which is preliminary data.</text>
</comment>
<dbReference type="SUPFAM" id="SSF55729">
    <property type="entry name" value="Acyl-CoA N-acyltransferases (Nat)"/>
    <property type="match status" value="1"/>
</dbReference>
<accession>A0A1E2UT19</accession>
<dbReference type="PROSITE" id="PS51186">
    <property type="entry name" value="GNAT"/>
    <property type="match status" value="1"/>
</dbReference>
<keyword evidence="3" id="KW-1185">Reference proteome</keyword>
<dbReference type="AlphaFoldDB" id="A0A1E2UT19"/>
<protein>
    <recommendedName>
        <fullName evidence="1">N-acetyltransferase domain-containing protein</fullName>
    </recommendedName>
</protein>
<dbReference type="OrthoDB" id="4016818at2"/>